<keyword evidence="2" id="KW-1185">Reference proteome</keyword>
<evidence type="ECO:0000313" key="2">
    <source>
        <dbReference type="Proteomes" id="UP000606396"/>
    </source>
</evidence>
<dbReference type="EMBL" id="JACJTC010000031">
    <property type="protein sequence ID" value="MBD2615797.1"/>
    <property type="molecule type" value="Genomic_DNA"/>
</dbReference>
<dbReference type="RefSeq" id="WP_190952347.1">
    <property type="nucleotide sequence ID" value="NZ_JACJTC010000031.1"/>
</dbReference>
<reference evidence="1 2" key="1">
    <citation type="journal article" date="2020" name="ISME J.">
        <title>Comparative genomics reveals insights into cyanobacterial evolution and habitat adaptation.</title>
        <authorList>
            <person name="Chen M.Y."/>
            <person name="Teng W.K."/>
            <person name="Zhao L."/>
            <person name="Hu C.X."/>
            <person name="Zhou Y.K."/>
            <person name="Han B.P."/>
            <person name="Song L.R."/>
            <person name="Shu W.S."/>
        </authorList>
    </citation>
    <scope>NUCLEOTIDE SEQUENCE [LARGE SCALE GENOMIC DNA]</scope>
    <source>
        <strain evidence="1 2">FACHB-252</strain>
    </source>
</reference>
<organism evidence="1 2">
    <name type="scientific">Nostoc punctiforme FACHB-252</name>
    <dbReference type="NCBI Taxonomy" id="1357509"/>
    <lineage>
        <taxon>Bacteria</taxon>
        <taxon>Bacillati</taxon>
        <taxon>Cyanobacteriota</taxon>
        <taxon>Cyanophyceae</taxon>
        <taxon>Nostocales</taxon>
        <taxon>Nostocaceae</taxon>
        <taxon>Nostoc</taxon>
    </lineage>
</organism>
<name>A0ABR8HJP7_NOSPU</name>
<protein>
    <submittedName>
        <fullName evidence="1">Uncharacterized protein</fullName>
    </submittedName>
</protein>
<proteinExistence type="predicted"/>
<accession>A0ABR8HJP7</accession>
<sequence length="45" mass="5128">MHNFSLDTLLRKNKVILSLGAIAYSYTEASYAFAQRVADKHLLEK</sequence>
<comment type="caution">
    <text evidence="1">The sequence shown here is derived from an EMBL/GenBank/DDBJ whole genome shotgun (WGS) entry which is preliminary data.</text>
</comment>
<gene>
    <name evidence="1" type="ORF">H6G94_31875</name>
</gene>
<dbReference type="Proteomes" id="UP000606396">
    <property type="component" value="Unassembled WGS sequence"/>
</dbReference>
<evidence type="ECO:0000313" key="1">
    <source>
        <dbReference type="EMBL" id="MBD2615797.1"/>
    </source>
</evidence>